<accession>A0AAD7JB80</accession>
<organism evidence="1 2">
    <name type="scientific">Mycena metata</name>
    <dbReference type="NCBI Taxonomy" id="1033252"/>
    <lineage>
        <taxon>Eukaryota</taxon>
        <taxon>Fungi</taxon>
        <taxon>Dikarya</taxon>
        <taxon>Basidiomycota</taxon>
        <taxon>Agaricomycotina</taxon>
        <taxon>Agaricomycetes</taxon>
        <taxon>Agaricomycetidae</taxon>
        <taxon>Agaricales</taxon>
        <taxon>Marasmiineae</taxon>
        <taxon>Mycenaceae</taxon>
        <taxon>Mycena</taxon>
    </lineage>
</organism>
<sequence length="281" mass="31810">MECDVFEIAPRLTRFTLYHGAGSVAAVPWGQIQRFYYHNSGEYDLARLLVLLGHNFPSHAKCSFFIRALLPVGSVALPSIVSNITSLRLTIEDPYHFNLLGRIFERLTLPFGKALSLGRSRSGNLPLEWDQPHFIAFAFRSGLHATLHKLEIARTTITDAELLAALSVLPSLIELIVKECDTPTPHIVITDRLLGRLTWTPDSSTCLVRRLNLLSLTSVLEFTDNVYRNFVDSRLVPARWNGELFLARVRSLPNRSRNLSDELVDWGNALDVAREMYFYAE</sequence>
<gene>
    <name evidence="1" type="ORF">B0H16DRAFT_1720753</name>
</gene>
<dbReference type="EMBL" id="JARKIB010000041">
    <property type="protein sequence ID" value="KAJ7758664.1"/>
    <property type="molecule type" value="Genomic_DNA"/>
</dbReference>
<dbReference type="AlphaFoldDB" id="A0AAD7JB80"/>
<name>A0AAD7JB80_9AGAR</name>
<comment type="caution">
    <text evidence="1">The sequence shown here is derived from an EMBL/GenBank/DDBJ whole genome shotgun (WGS) entry which is preliminary data.</text>
</comment>
<evidence type="ECO:0000313" key="2">
    <source>
        <dbReference type="Proteomes" id="UP001215598"/>
    </source>
</evidence>
<dbReference type="Proteomes" id="UP001215598">
    <property type="component" value="Unassembled WGS sequence"/>
</dbReference>
<keyword evidence="2" id="KW-1185">Reference proteome</keyword>
<evidence type="ECO:0000313" key="1">
    <source>
        <dbReference type="EMBL" id="KAJ7758664.1"/>
    </source>
</evidence>
<protein>
    <submittedName>
        <fullName evidence="1">Uncharacterized protein</fullName>
    </submittedName>
</protein>
<reference evidence="1" key="1">
    <citation type="submission" date="2023-03" db="EMBL/GenBank/DDBJ databases">
        <title>Massive genome expansion in bonnet fungi (Mycena s.s.) driven by repeated elements and novel gene families across ecological guilds.</title>
        <authorList>
            <consortium name="Lawrence Berkeley National Laboratory"/>
            <person name="Harder C.B."/>
            <person name="Miyauchi S."/>
            <person name="Viragh M."/>
            <person name="Kuo A."/>
            <person name="Thoen E."/>
            <person name="Andreopoulos B."/>
            <person name="Lu D."/>
            <person name="Skrede I."/>
            <person name="Drula E."/>
            <person name="Henrissat B."/>
            <person name="Morin E."/>
            <person name="Kohler A."/>
            <person name="Barry K."/>
            <person name="LaButti K."/>
            <person name="Morin E."/>
            <person name="Salamov A."/>
            <person name="Lipzen A."/>
            <person name="Mereny Z."/>
            <person name="Hegedus B."/>
            <person name="Baldrian P."/>
            <person name="Stursova M."/>
            <person name="Weitz H."/>
            <person name="Taylor A."/>
            <person name="Grigoriev I.V."/>
            <person name="Nagy L.G."/>
            <person name="Martin F."/>
            <person name="Kauserud H."/>
        </authorList>
    </citation>
    <scope>NUCLEOTIDE SEQUENCE</scope>
    <source>
        <strain evidence="1">CBHHK182m</strain>
    </source>
</reference>
<proteinExistence type="predicted"/>